<evidence type="ECO:0000313" key="2">
    <source>
        <dbReference type="EMBL" id="KAJ0222557.1"/>
    </source>
</evidence>
<dbReference type="Proteomes" id="UP000235145">
    <property type="component" value="Unassembled WGS sequence"/>
</dbReference>
<keyword evidence="3" id="KW-1185">Reference proteome</keyword>
<sequence length="278" mass="30938">MAFGDKSRKWIHGCLSSANASVLVNGNPTTEFPVTRGVRQGDPLSPFLFIIAMEGLHVAAQSAIDRHFIQGVKLPHAGPTISHLFYEDDAIFTGNWDKGSIKNLSRILKCFEMTSGLKVNFHKSRLFGIHTSESELQDMEQVLGCFNVGDLLSSILFKCNGITLLTKGMPVGANMLLKNNWKPIVGKFQEKLSNWKAKTLLFGGRLTLIKSVLGSLSTYYLSLFKAPQGVMDLLERLRRRFLWGGTNEKRKMHWVDWSKVVAEKKNGGLGIGTLKAQN</sequence>
<dbReference type="Pfam" id="PF00078">
    <property type="entry name" value="RVT_1"/>
    <property type="match status" value="1"/>
</dbReference>
<proteinExistence type="predicted"/>
<comment type="caution">
    <text evidence="2">The sequence shown here is derived from an EMBL/GenBank/DDBJ whole genome shotgun (WGS) entry which is preliminary data.</text>
</comment>
<dbReference type="PANTHER" id="PTHR33116">
    <property type="entry name" value="REVERSE TRANSCRIPTASE ZINC-BINDING DOMAIN-CONTAINING PROTEIN-RELATED-RELATED"/>
    <property type="match status" value="1"/>
</dbReference>
<gene>
    <name evidence="2" type="ORF">LSAT_V11C200085590</name>
</gene>
<reference evidence="2 3" key="1">
    <citation type="journal article" date="2017" name="Nat. Commun.">
        <title>Genome assembly with in vitro proximity ligation data and whole-genome triplication in lettuce.</title>
        <authorList>
            <person name="Reyes-Chin-Wo S."/>
            <person name="Wang Z."/>
            <person name="Yang X."/>
            <person name="Kozik A."/>
            <person name="Arikit S."/>
            <person name="Song C."/>
            <person name="Xia L."/>
            <person name="Froenicke L."/>
            <person name="Lavelle D.O."/>
            <person name="Truco M.J."/>
            <person name="Xia R."/>
            <person name="Zhu S."/>
            <person name="Xu C."/>
            <person name="Xu H."/>
            <person name="Xu X."/>
            <person name="Cox K."/>
            <person name="Korf I."/>
            <person name="Meyers B.C."/>
            <person name="Michelmore R.W."/>
        </authorList>
    </citation>
    <scope>NUCLEOTIDE SEQUENCE [LARGE SCALE GENOMIC DNA]</scope>
    <source>
        <strain evidence="3">cv. Salinas</strain>
        <tissue evidence="2">Seedlings</tissue>
    </source>
</reference>
<organism evidence="2 3">
    <name type="scientific">Lactuca sativa</name>
    <name type="common">Garden lettuce</name>
    <dbReference type="NCBI Taxonomy" id="4236"/>
    <lineage>
        <taxon>Eukaryota</taxon>
        <taxon>Viridiplantae</taxon>
        <taxon>Streptophyta</taxon>
        <taxon>Embryophyta</taxon>
        <taxon>Tracheophyta</taxon>
        <taxon>Spermatophyta</taxon>
        <taxon>Magnoliopsida</taxon>
        <taxon>eudicotyledons</taxon>
        <taxon>Gunneridae</taxon>
        <taxon>Pentapetalae</taxon>
        <taxon>asterids</taxon>
        <taxon>campanulids</taxon>
        <taxon>Asterales</taxon>
        <taxon>Asteraceae</taxon>
        <taxon>Cichorioideae</taxon>
        <taxon>Cichorieae</taxon>
        <taxon>Lactucinae</taxon>
        <taxon>Lactuca</taxon>
    </lineage>
</organism>
<evidence type="ECO:0000313" key="3">
    <source>
        <dbReference type="Proteomes" id="UP000235145"/>
    </source>
</evidence>
<dbReference type="AlphaFoldDB" id="A0A9R1XWN1"/>
<dbReference type="PANTHER" id="PTHR33116:SF79">
    <property type="entry name" value="REVERSE TRANSCRIPTASE DOMAIN, ZINC FINGER, CCHC-TYPE-RELATED"/>
    <property type="match status" value="1"/>
</dbReference>
<dbReference type="EMBL" id="NBSK02000002">
    <property type="protein sequence ID" value="KAJ0222557.1"/>
    <property type="molecule type" value="Genomic_DNA"/>
</dbReference>
<evidence type="ECO:0000259" key="1">
    <source>
        <dbReference type="Pfam" id="PF00078"/>
    </source>
</evidence>
<dbReference type="InterPro" id="IPR000477">
    <property type="entry name" value="RT_dom"/>
</dbReference>
<feature type="domain" description="Reverse transcriptase" evidence="1">
    <location>
        <begin position="6"/>
        <end position="127"/>
    </location>
</feature>
<protein>
    <recommendedName>
        <fullName evidence="1">Reverse transcriptase domain-containing protein</fullName>
    </recommendedName>
</protein>
<dbReference type="InterPro" id="IPR043502">
    <property type="entry name" value="DNA/RNA_pol_sf"/>
</dbReference>
<accession>A0A9R1XWN1</accession>
<dbReference type="SUPFAM" id="SSF56672">
    <property type="entry name" value="DNA/RNA polymerases"/>
    <property type="match status" value="1"/>
</dbReference>
<name>A0A9R1XWN1_LACSA</name>